<feature type="region of interest" description="Disordered" evidence="1">
    <location>
        <begin position="82"/>
        <end position="140"/>
    </location>
</feature>
<dbReference type="EMBL" id="JARJLG010000120">
    <property type="protein sequence ID" value="KAJ7741997.1"/>
    <property type="molecule type" value="Genomic_DNA"/>
</dbReference>
<dbReference type="AlphaFoldDB" id="A0AAD7IFQ3"/>
<feature type="compositionally biased region" description="Basic and acidic residues" evidence="1">
    <location>
        <begin position="126"/>
        <end position="136"/>
    </location>
</feature>
<organism evidence="2 3">
    <name type="scientific">Mycena maculata</name>
    <dbReference type="NCBI Taxonomy" id="230809"/>
    <lineage>
        <taxon>Eukaryota</taxon>
        <taxon>Fungi</taxon>
        <taxon>Dikarya</taxon>
        <taxon>Basidiomycota</taxon>
        <taxon>Agaricomycotina</taxon>
        <taxon>Agaricomycetes</taxon>
        <taxon>Agaricomycetidae</taxon>
        <taxon>Agaricales</taxon>
        <taxon>Marasmiineae</taxon>
        <taxon>Mycenaceae</taxon>
        <taxon>Mycena</taxon>
    </lineage>
</organism>
<name>A0AAD7IFQ3_9AGAR</name>
<proteinExistence type="predicted"/>
<evidence type="ECO:0000256" key="1">
    <source>
        <dbReference type="SAM" id="MobiDB-lite"/>
    </source>
</evidence>
<feature type="region of interest" description="Disordered" evidence="1">
    <location>
        <begin position="221"/>
        <end position="316"/>
    </location>
</feature>
<dbReference type="Proteomes" id="UP001215280">
    <property type="component" value="Unassembled WGS sequence"/>
</dbReference>
<gene>
    <name evidence="2" type="ORF">DFH07DRAFT_964770</name>
</gene>
<comment type="caution">
    <text evidence="2">The sequence shown here is derived from an EMBL/GenBank/DDBJ whole genome shotgun (WGS) entry which is preliminary data.</text>
</comment>
<reference evidence="2" key="1">
    <citation type="submission" date="2023-03" db="EMBL/GenBank/DDBJ databases">
        <title>Massive genome expansion in bonnet fungi (Mycena s.s.) driven by repeated elements and novel gene families across ecological guilds.</title>
        <authorList>
            <consortium name="Lawrence Berkeley National Laboratory"/>
            <person name="Harder C.B."/>
            <person name="Miyauchi S."/>
            <person name="Viragh M."/>
            <person name="Kuo A."/>
            <person name="Thoen E."/>
            <person name="Andreopoulos B."/>
            <person name="Lu D."/>
            <person name="Skrede I."/>
            <person name="Drula E."/>
            <person name="Henrissat B."/>
            <person name="Morin E."/>
            <person name="Kohler A."/>
            <person name="Barry K."/>
            <person name="LaButti K."/>
            <person name="Morin E."/>
            <person name="Salamov A."/>
            <person name="Lipzen A."/>
            <person name="Mereny Z."/>
            <person name="Hegedus B."/>
            <person name="Baldrian P."/>
            <person name="Stursova M."/>
            <person name="Weitz H."/>
            <person name="Taylor A."/>
            <person name="Grigoriev I.V."/>
            <person name="Nagy L.G."/>
            <person name="Martin F."/>
            <person name="Kauserud H."/>
        </authorList>
    </citation>
    <scope>NUCLEOTIDE SEQUENCE</scope>
    <source>
        <strain evidence="2">CBHHK188m</strain>
    </source>
</reference>
<keyword evidence="3" id="KW-1185">Reference proteome</keyword>
<protein>
    <submittedName>
        <fullName evidence="2">Uncharacterized protein</fullName>
    </submittedName>
</protein>
<accession>A0AAD7IFQ3</accession>
<feature type="compositionally biased region" description="Low complexity" evidence="1">
    <location>
        <begin position="263"/>
        <end position="287"/>
    </location>
</feature>
<feature type="compositionally biased region" description="Basic and acidic residues" evidence="1">
    <location>
        <begin position="221"/>
        <end position="247"/>
    </location>
</feature>
<evidence type="ECO:0000313" key="2">
    <source>
        <dbReference type="EMBL" id="KAJ7741997.1"/>
    </source>
</evidence>
<evidence type="ECO:0000313" key="3">
    <source>
        <dbReference type="Proteomes" id="UP001215280"/>
    </source>
</evidence>
<sequence>MSNLHLPDDLYSEYPDFPLGICSPPSGTPKTMGFGDDAEYICDWRPNGSSHYTEYSYPPPAQPPLDFAARQLAIMNAQYAARPPQPLGDRPINLPHGPIPSVQATDKLAGPTTESPSGKRPRKPRTVGEKPDEGKAPRSVFGGEDLLRLGRAVAVNARIREKGFQHDVGYHTVQNKAKALVAYKKNPECDDARSVASHLTGEICITMGAVLEQMEKQYDDAKNKSDEAKAKLKKKNEDDREAGEEIRAAAMRGCGRKREATRSPSPASDTDSSAPSNALSASSLLDLSDIENKEEGERKSKRRHTMDRRTSGASSAAAFTEITKILEKDAAHHEEHQKEVVNTMKVYAENAKQSQAVMANFLERLLDKA</sequence>